<sequence>MQYFLTNNELQARQLYSDTKFGAVLSKEYGFGEEEAITEALSEWEIESCRFPEHAGLKCLDSFGQRESG</sequence>
<gene>
    <name evidence="1" type="ORF">CEXT_798741</name>
</gene>
<protein>
    <submittedName>
        <fullName evidence="1">Uncharacterized protein</fullName>
    </submittedName>
</protein>
<dbReference type="AlphaFoldDB" id="A0AAV4MBF5"/>
<keyword evidence="2" id="KW-1185">Reference proteome</keyword>
<dbReference type="Proteomes" id="UP001054945">
    <property type="component" value="Unassembled WGS sequence"/>
</dbReference>
<organism evidence="1 2">
    <name type="scientific">Caerostris extrusa</name>
    <name type="common">Bark spider</name>
    <name type="synonym">Caerostris bankana</name>
    <dbReference type="NCBI Taxonomy" id="172846"/>
    <lineage>
        <taxon>Eukaryota</taxon>
        <taxon>Metazoa</taxon>
        <taxon>Ecdysozoa</taxon>
        <taxon>Arthropoda</taxon>
        <taxon>Chelicerata</taxon>
        <taxon>Arachnida</taxon>
        <taxon>Araneae</taxon>
        <taxon>Araneomorphae</taxon>
        <taxon>Entelegynae</taxon>
        <taxon>Araneoidea</taxon>
        <taxon>Araneidae</taxon>
        <taxon>Caerostris</taxon>
    </lineage>
</organism>
<dbReference type="EMBL" id="BPLR01001996">
    <property type="protein sequence ID" value="GIX68741.1"/>
    <property type="molecule type" value="Genomic_DNA"/>
</dbReference>
<reference evidence="1 2" key="1">
    <citation type="submission" date="2021-06" db="EMBL/GenBank/DDBJ databases">
        <title>Caerostris extrusa draft genome.</title>
        <authorList>
            <person name="Kono N."/>
            <person name="Arakawa K."/>
        </authorList>
    </citation>
    <scope>NUCLEOTIDE SEQUENCE [LARGE SCALE GENOMIC DNA]</scope>
</reference>
<evidence type="ECO:0000313" key="2">
    <source>
        <dbReference type="Proteomes" id="UP001054945"/>
    </source>
</evidence>
<evidence type="ECO:0000313" key="1">
    <source>
        <dbReference type="EMBL" id="GIX68741.1"/>
    </source>
</evidence>
<name>A0AAV4MBF5_CAEEX</name>
<comment type="caution">
    <text evidence="1">The sequence shown here is derived from an EMBL/GenBank/DDBJ whole genome shotgun (WGS) entry which is preliminary data.</text>
</comment>
<accession>A0AAV4MBF5</accession>
<proteinExistence type="predicted"/>